<sequence>MKIGILGAMNEEIAPILASLKEYTGEEYASNTFYKATLNDHNLTIACTKIGKVASALSAALLIERYGCEIVLFSGVAGSLNKNLHIGDMLIATSCVQHDLDITAFGHPAGFVPGINIAPKSDESLNQIARQVASQLNIKLFEGIVASGDQFVCNVNKKAWIKDVFNADAVEMEGASVAQVCDLMKVPFFVLRAISDEAGSGAEFDFDEFLKDSASKSAKFLLEMIKKI</sequence>
<gene>
    <name evidence="7" type="primary">pfs</name>
    <name evidence="7" type="ORF">CINF_0161</name>
</gene>
<dbReference type="NCBIfam" id="NF004079">
    <property type="entry name" value="PRK05584.1"/>
    <property type="match status" value="1"/>
</dbReference>
<comment type="pathway">
    <text evidence="1">Amino-acid biosynthesis; L-methionine biosynthesis via salvage pathway; S-methyl-5-thio-alpha-D-ribose 1-phosphate from S-methyl-5'-thioadenosine (hydrolase route): step 1/2.</text>
</comment>
<dbReference type="RefSeq" id="WP_179975393.1">
    <property type="nucleotide sequence ID" value="NZ_CP049075.1"/>
</dbReference>
<keyword evidence="3" id="KW-0028">Amino-acid biosynthesis</keyword>
<dbReference type="EMBL" id="CP049075">
    <property type="protein sequence ID" value="QLI04712.1"/>
    <property type="molecule type" value="Genomic_DNA"/>
</dbReference>
<dbReference type="GO" id="GO:0005829">
    <property type="term" value="C:cytosol"/>
    <property type="evidence" value="ECO:0007669"/>
    <property type="project" value="TreeGrafter"/>
</dbReference>
<dbReference type="GO" id="GO:0009164">
    <property type="term" value="P:nucleoside catabolic process"/>
    <property type="evidence" value="ECO:0007669"/>
    <property type="project" value="InterPro"/>
</dbReference>
<dbReference type="GO" id="GO:0008782">
    <property type="term" value="F:adenosylhomocysteine nucleosidase activity"/>
    <property type="evidence" value="ECO:0007669"/>
    <property type="project" value="UniProtKB-EC"/>
</dbReference>
<keyword evidence="8" id="KW-1185">Reference proteome</keyword>
<dbReference type="UniPathway" id="UPA00904">
    <property type="reaction ID" value="UER00871"/>
</dbReference>
<dbReference type="GO" id="GO:0019509">
    <property type="term" value="P:L-methionine salvage from methylthioadenosine"/>
    <property type="evidence" value="ECO:0007669"/>
    <property type="project" value="UniProtKB-UniPathway"/>
</dbReference>
<evidence type="ECO:0000256" key="1">
    <source>
        <dbReference type="ARBA" id="ARBA00004945"/>
    </source>
</evidence>
<reference evidence="7 8" key="1">
    <citation type="submission" date="2020-02" db="EMBL/GenBank/DDBJ databases">
        <title>Complete genome sequence of the novel Campylobacter species Candidatus Campylobacter infans.</title>
        <authorList>
            <person name="Duim B."/>
            <person name="Zomer A."/>
            <person name="van der Graaf L."/>
            <person name="Wagenaar J."/>
        </authorList>
    </citation>
    <scope>NUCLEOTIDE SEQUENCE [LARGE SCALE GENOMIC DNA]</scope>
    <source>
        <strain evidence="7 8">19S00001</strain>
    </source>
</reference>
<dbReference type="EC" id="3.2.2.9" evidence="2"/>
<dbReference type="PANTHER" id="PTHR46832:SF1">
    <property type="entry name" value="5'-METHYLTHIOADENOSINE_S-ADENOSYLHOMOCYSTEINE NUCLEOSIDASE"/>
    <property type="match status" value="1"/>
</dbReference>
<evidence type="ECO:0000313" key="7">
    <source>
        <dbReference type="EMBL" id="QLI04712.1"/>
    </source>
</evidence>
<protein>
    <recommendedName>
        <fullName evidence="2">adenosylhomocysteine nucleosidase</fullName>
        <ecNumber evidence="2">3.2.2.9</ecNumber>
    </recommendedName>
</protein>
<dbReference type="GO" id="GO:0019284">
    <property type="term" value="P:L-methionine salvage from S-adenosylmethionine"/>
    <property type="evidence" value="ECO:0007669"/>
    <property type="project" value="TreeGrafter"/>
</dbReference>
<feature type="domain" description="Nucleoside phosphorylase" evidence="6">
    <location>
        <begin position="2"/>
        <end position="226"/>
    </location>
</feature>
<name>A0A7H9CFH9_9BACT</name>
<dbReference type="KEGG" id="cinf:CINF_0161"/>
<keyword evidence="5" id="KW-0486">Methionine biosynthesis</keyword>
<dbReference type="Gene3D" id="3.40.50.1580">
    <property type="entry name" value="Nucleoside phosphorylase domain"/>
    <property type="match status" value="1"/>
</dbReference>
<accession>A0A7H9CFH9</accession>
<dbReference type="CDD" id="cd09008">
    <property type="entry name" value="MTAN"/>
    <property type="match status" value="1"/>
</dbReference>
<dbReference type="GO" id="GO:0008930">
    <property type="term" value="F:methylthioadenosine nucleosidase activity"/>
    <property type="evidence" value="ECO:0007669"/>
    <property type="project" value="InterPro"/>
</dbReference>
<proteinExistence type="predicted"/>
<dbReference type="AlphaFoldDB" id="A0A7H9CFH9"/>
<evidence type="ECO:0000256" key="5">
    <source>
        <dbReference type="ARBA" id="ARBA00023167"/>
    </source>
</evidence>
<dbReference type="NCBIfam" id="TIGR01704">
    <property type="entry name" value="MTA_SAH-Nsdase"/>
    <property type="match status" value="1"/>
</dbReference>
<dbReference type="InterPro" id="IPR010049">
    <property type="entry name" value="MTA_SAH_Nsdase"/>
</dbReference>
<dbReference type="InterPro" id="IPR000845">
    <property type="entry name" value="Nucleoside_phosphorylase_d"/>
</dbReference>
<evidence type="ECO:0000313" key="8">
    <source>
        <dbReference type="Proteomes" id="UP000509414"/>
    </source>
</evidence>
<organism evidence="7 8">
    <name type="scientific">Candidatus Campylobacter infans</name>
    <dbReference type="NCBI Taxonomy" id="2561898"/>
    <lineage>
        <taxon>Bacteria</taxon>
        <taxon>Pseudomonadati</taxon>
        <taxon>Campylobacterota</taxon>
        <taxon>Epsilonproteobacteria</taxon>
        <taxon>Campylobacterales</taxon>
        <taxon>Campylobacteraceae</taxon>
        <taxon>Campylobacter</taxon>
    </lineage>
</organism>
<evidence type="ECO:0000256" key="4">
    <source>
        <dbReference type="ARBA" id="ARBA00022801"/>
    </source>
</evidence>
<keyword evidence="4 7" id="KW-0378">Hydrolase</keyword>
<evidence type="ECO:0000256" key="3">
    <source>
        <dbReference type="ARBA" id="ARBA00022605"/>
    </source>
</evidence>
<dbReference type="InterPro" id="IPR035994">
    <property type="entry name" value="Nucleoside_phosphorylase_sf"/>
</dbReference>
<dbReference type="SUPFAM" id="SSF53167">
    <property type="entry name" value="Purine and uridine phosphorylases"/>
    <property type="match status" value="1"/>
</dbReference>
<keyword evidence="7" id="KW-0326">Glycosidase</keyword>
<dbReference type="Proteomes" id="UP000509414">
    <property type="component" value="Chromosome"/>
</dbReference>
<dbReference type="PANTHER" id="PTHR46832">
    <property type="entry name" value="5'-METHYLTHIOADENOSINE/S-ADENOSYLHOMOCYSTEINE NUCLEOSIDASE"/>
    <property type="match status" value="1"/>
</dbReference>
<evidence type="ECO:0000256" key="2">
    <source>
        <dbReference type="ARBA" id="ARBA00011974"/>
    </source>
</evidence>
<evidence type="ECO:0000259" key="6">
    <source>
        <dbReference type="Pfam" id="PF01048"/>
    </source>
</evidence>
<dbReference type="Pfam" id="PF01048">
    <property type="entry name" value="PNP_UDP_1"/>
    <property type="match status" value="1"/>
</dbReference>